<feature type="signal peptide" evidence="2">
    <location>
        <begin position="1"/>
        <end position="28"/>
    </location>
</feature>
<evidence type="ECO:0000313" key="3">
    <source>
        <dbReference type="EMBL" id="KAF3942914.1"/>
    </source>
</evidence>
<dbReference type="Proteomes" id="UP000737018">
    <property type="component" value="Unassembled WGS sequence"/>
</dbReference>
<gene>
    <name evidence="3" type="ORF">CMV_030477</name>
</gene>
<organism evidence="3 4">
    <name type="scientific">Castanea mollissima</name>
    <name type="common">Chinese chestnut</name>
    <dbReference type="NCBI Taxonomy" id="60419"/>
    <lineage>
        <taxon>Eukaryota</taxon>
        <taxon>Viridiplantae</taxon>
        <taxon>Streptophyta</taxon>
        <taxon>Embryophyta</taxon>
        <taxon>Tracheophyta</taxon>
        <taxon>Spermatophyta</taxon>
        <taxon>Magnoliopsida</taxon>
        <taxon>eudicotyledons</taxon>
        <taxon>Gunneridae</taxon>
        <taxon>Pentapetalae</taxon>
        <taxon>rosids</taxon>
        <taxon>fabids</taxon>
        <taxon>Fagales</taxon>
        <taxon>Fagaceae</taxon>
        <taxon>Castanea</taxon>
    </lineage>
</organism>
<keyword evidence="4" id="KW-1185">Reference proteome</keyword>
<name>A0A8J4V9T1_9ROSI</name>
<dbReference type="OrthoDB" id="10459075at2759"/>
<dbReference type="AlphaFoldDB" id="A0A8J4V9T1"/>
<sequence length="101" mass="11205">MMTSFSPKLMTAVVIILLLVGDFPATSAGCRKSLWHVSETQSRDGLMKMVPREEGSSECLNIKGKKIVFFRSLREFSSPPPSPMKNGRKSMNEPEPPPPIL</sequence>
<proteinExistence type="predicted"/>
<feature type="chain" id="PRO_5035175726" evidence="2">
    <location>
        <begin position="29"/>
        <end position="101"/>
    </location>
</feature>
<dbReference type="EMBL" id="JRKL02013253">
    <property type="protein sequence ID" value="KAF3942914.1"/>
    <property type="molecule type" value="Genomic_DNA"/>
</dbReference>
<protein>
    <submittedName>
        <fullName evidence="3">Uncharacterized protein</fullName>
    </submittedName>
</protein>
<evidence type="ECO:0000256" key="1">
    <source>
        <dbReference type="SAM" id="MobiDB-lite"/>
    </source>
</evidence>
<comment type="caution">
    <text evidence="3">The sequence shown here is derived from an EMBL/GenBank/DDBJ whole genome shotgun (WGS) entry which is preliminary data.</text>
</comment>
<evidence type="ECO:0000313" key="4">
    <source>
        <dbReference type="Proteomes" id="UP000737018"/>
    </source>
</evidence>
<keyword evidence="2" id="KW-0732">Signal</keyword>
<evidence type="ECO:0000256" key="2">
    <source>
        <dbReference type="SAM" id="SignalP"/>
    </source>
</evidence>
<reference evidence="3" key="1">
    <citation type="submission" date="2020-03" db="EMBL/GenBank/DDBJ databases">
        <title>Castanea mollissima Vanexum genome sequencing.</title>
        <authorList>
            <person name="Staton M."/>
        </authorList>
    </citation>
    <scope>NUCLEOTIDE SEQUENCE</scope>
    <source>
        <tissue evidence="3">Leaf</tissue>
    </source>
</reference>
<feature type="region of interest" description="Disordered" evidence="1">
    <location>
        <begin position="75"/>
        <end position="101"/>
    </location>
</feature>
<accession>A0A8J4V9T1</accession>